<dbReference type="RefSeq" id="WP_149331075.1">
    <property type="nucleotide sequence ID" value="NZ_QOVF01000001.1"/>
</dbReference>
<organism evidence="2 3">
    <name type="scientific">Halopseudomonas laoshanensis</name>
    <dbReference type="NCBI Taxonomy" id="2268758"/>
    <lineage>
        <taxon>Bacteria</taxon>
        <taxon>Pseudomonadati</taxon>
        <taxon>Pseudomonadota</taxon>
        <taxon>Gammaproteobacteria</taxon>
        <taxon>Pseudomonadales</taxon>
        <taxon>Pseudomonadaceae</taxon>
        <taxon>Halopseudomonas</taxon>
    </lineage>
</organism>
<gene>
    <name evidence="2" type="ORF">DT594_01615</name>
</gene>
<feature type="transmembrane region" description="Helical" evidence="1">
    <location>
        <begin position="6"/>
        <end position="26"/>
    </location>
</feature>
<dbReference type="OrthoDB" id="4868247at2"/>
<evidence type="ECO:0008006" key="4">
    <source>
        <dbReference type="Google" id="ProtNLM"/>
    </source>
</evidence>
<dbReference type="Pfam" id="PF14345">
    <property type="entry name" value="GDYXXLXY"/>
    <property type="match status" value="1"/>
</dbReference>
<reference evidence="2 3" key="1">
    <citation type="submission" date="2018-07" db="EMBL/GenBank/DDBJ databases">
        <title>Pseudomonas laoshanensis sp. nov., isolated from soil.</title>
        <authorList>
            <person name="Sun J."/>
            <person name="Yu L."/>
            <person name="Wang M."/>
            <person name="Zhang C."/>
        </authorList>
    </citation>
    <scope>NUCLEOTIDE SEQUENCE [LARGE SCALE GENOMIC DNA]</scope>
    <source>
        <strain evidence="2 3">Y22</strain>
    </source>
</reference>
<accession>A0A7V7KWY1</accession>
<comment type="caution">
    <text evidence="2">The sequence shown here is derived from an EMBL/GenBank/DDBJ whole genome shotgun (WGS) entry which is preliminary data.</text>
</comment>
<protein>
    <recommendedName>
        <fullName evidence="4">Membrane-anchored protein</fullName>
    </recommendedName>
</protein>
<dbReference type="InterPro" id="IPR025833">
    <property type="entry name" value="GDYXXLXY"/>
</dbReference>
<keyword evidence="1" id="KW-0472">Membrane</keyword>
<evidence type="ECO:0000256" key="1">
    <source>
        <dbReference type="SAM" id="Phobius"/>
    </source>
</evidence>
<evidence type="ECO:0000313" key="3">
    <source>
        <dbReference type="Proteomes" id="UP000463138"/>
    </source>
</evidence>
<sequence>MTLTRWWPAMVAAWLLVMAAACFAIMSHERTLRDGQLVYLELAPVDPRSLMQGDYMALEFALNRELEAQMALQQMQSGDQPAYARLAVDEAGRTSFLALADTVDSHKGQVSMRVRQQGSRFSLGPNAFFFQEGTAAVYEQADWGGFRVAEDGTSLLVSLHDENLNVLGFSRR</sequence>
<name>A0A7V7KWY1_9GAMM</name>
<keyword evidence="1" id="KW-1133">Transmembrane helix</keyword>
<proteinExistence type="predicted"/>
<dbReference type="Proteomes" id="UP000463138">
    <property type="component" value="Unassembled WGS sequence"/>
</dbReference>
<evidence type="ECO:0000313" key="2">
    <source>
        <dbReference type="EMBL" id="KAA0696088.1"/>
    </source>
</evidence>
<keyword evidence="3" id="KW-1185">Reference proteome</keyword>
<keyword evidence="1" id="KW-0812">Transmembrane</keyword>
<dbReference type="PROSITE" id="PS51257">
    <property type="entry name" value="PROKAR_LIPOPROTEIN"/>
    <property type="match status" value="1"/>
</dbReference>
<dbReference type="EMBL" id="QOVF01000001">
    <property type="protein sequence ID" value="KAA0696088.1"/>
    <property type="molecule type" value="Genomic_DNA"/>
</dbReference>
<dbReference type="AlphaFoldDB" id="A0A7V7KWY1"/>